<name>A0A9P8PL37_9ASCO</name>
<keyword evidence="2" id="KW-1185">Reference proteome</keyword>
<organism evidence="1 2">
    <name type="scientific">Ogataea polymorpha</name>
    <dbReference type="NCBI Taxonomy" id="460523"/>
    <lineage>
        <taxon>Eukaryota</taxon>
        <taxon>Fungi</taxon>
        <taxon>Dikarya</taxon>
        <taxon>Ascomycota</taxon>
        <taxon>Saccharomycotina</taxon>
        <taxon>Pichiomycetes</taxon>
        <taxon>Pichiales</taxon>
        <taxon>Pichiaceae</taxon>
        <taxon>Ogataea</taxon>
    </lineage>
</organism>
<dbReference type="AlphaFoldDB" id="A0A9P8PL37"/>
<reference evidence="1" key="1">
    <citation type="journal article" date="2021" name="Open Biol.">
        <title>Shared evolutionary footprints suggest mitochondrial oxidative damage underlies multiple complex I losses in fungi.</title>
        <authorList>
            <person name="Schikora-Tamarit M.A."/>
            <person name="Marcet-Houben M."/>
            <person name="Nosek J."/>
            <person name="Gabaldon T."/>
        </authorList>
    </citation>
    <scope>NUCLEOTIDE SEQUENCE</scope>
    <source>
        <strain evidence="1">NCAIM Y.01608</strain>
    </source>
</reference>
<evidence type="ECO:0000313" key="1">
    <source>
        <dbReference type="EMBL" id="KAH3673991.1"/>
    </source>
</evidence>
<dbReference type="Proteomes" id="UP000788993">
    <property type="component" value="Unassembled WGS sequence"/>
</dbReference>
<reference evidence="1" key="2">
    <citation type="submission" date="2021-01" db="EMBL/GenBank/DDBJ databases">
        <authorList>
            <person name="Schikora-Tamarit M.A."/>
        </authorList>
    </citation>
    <scope>NUCLEOTIDE SEQUENCE</scope>
    <source>
        <strain evidence="1">NCAIM Y.01608</strain>
    </source>
</reference>
<comment type="caution">
    <text evidence="1">The sequence shown here is derived from an EMBL/GenBank/DDBJ whole genome shotgun (WGS) entry which is preliminary data.</text>
</comment>
<gene>
    <name evidence="1" type="ORF">OGATHE_001971</name>
</gene>
<accession>A0A9P8PL37</accession>
<proteinExistence type="predicted"/>
<evidence type="ECO:0000313" key="2">
    <source>
        <dbReference type="Proteomes" id="UP000788993"/>
    </source>
</evidence>
<protein>
    <submittedName>
        <fullName evidence="1">Uncharacterized protein</fullName>
    </submittedName>
</protein>
<dbReference type="EMBL" id="JAEUBD010000526">
    <property type="protein sequence ID" value="KAH3673991.1"/>
    <property type="molecule type" value="Genomic_DNA"/>
</dbReference>
<sequence length="201" mass="21825">MTNDDSYVGGTASDQGFSRSWDMRPEYTLDAVETLTSPPSSSATNSTIPLRLTITANLLDLVPRPRSPKSIGEPSFLERSRYGSDTKRILLEVAPSFSLQARSTNGSFCVTTRMKSTPLEAKFCTFWMYSGRCWLVQGGVNAPGTLTTTNFLLFVAAFRSKGLGSPSGDEIKSVLTFVGNLSPLLTTIFNLRAPAYSDGLI</sequence>